<reference evidence="9" key="2">
    <citation type="submission" date="2017-10" db="EMBL/GenBank/DDBJ databases">
        <title>Ladona fulva Genome sequencing and assembly.</title>
        <authorList>
            <person name="Murali S."/>
            <person name="Richards S."/>
            <person name="Bandaranaike D."/>
            <person name="Bellair M."/>
            <person name="Blankenburg K."/>
            <person name="Chao H."/>
            <person name="Dinh H."/>
            <person name="Doddapaneni H."/>
            <person name="Dugan-Rocha S."/>
            <person name="Elkadiri S."/>
            <person name="Gnanaolivu R."/>
            <person name="Hernandez B."/>
            <person name="Skinner E."/>
            <person name="Javaid M."/>
            <person name="Lee S."/>
            <person name="Li M."/>
            <person name="Ming W."/>
            <person name="Munidasa M."/>
            <person name="Muniz J."/>
            <person name="Nguyen L."/>
            <person name="Hughes D."/>
            <person name="Osuji N."/>
            <person name="Pu L.-L."/>
            <person name="Puazo M."/>
            <person name="Qu C."/>
            <person name="Quiroz J."/>
            <person name="Raj R."/>
            <person name="Weissenberger G."/>
            <person name="Xin Y."/>
            <person name="Zou X."/>
            <person name="Han Y."/>
            <person name="Worley K."/>
            <person name="Muzny D."/>
            <person name="Gibbs R."/>
        </authorList>
    </citation>
    <scope>NUCLEOTIDE SEQUENCE</scope>
    <source>
        <strain evidence="9">Sampled in the wild</strain>
    </source>
</reference>
<dbReference type="GO" id="GO:0005730">
    <property type="term" value="C:nucleolus"/>
    <property type="evidence" value="ECO:0007669"/>
    <property type="project" value="UniProtKB-SubCell"/>
</dbReference>
<dbReference type="Proteomes" id="UP000792457">
    <property type="component" value="Unassembled WGS sequence"/>
</dbReference>
<name>A0A8K0JYQ0_LADFU</name>
<comment type="subcellular location">
    <subcellularLocation>
        <location evidence="1">Nucleus</location>
        <location evidence="1">Nucleolus</location>
    </subcellularLocation>
</comment>
<accession>A0A8K0JYQ0</accession>
<reference evidence="9" key="1">
    <citation type="submission" date="2013-04" db="EMBL/GenBank/DDBJ databases">
        <authorList>
            <person name="Qu J."/>
            <person name="Murali S.C."/>
            <person name="Bandaranaike D."/>
            <person name="Bellair M."/>
            <person name="Blankenburg K."/>
            <person name="Chao H."/>
            <person name="Dinh H."/>
            <person name="Doddapaneni H."/>
            <person name="Downs B."/>
            <person name="Dugan-Rocha S."/>
            <person name="Elkadiri S."/>
            <person name="Gnanaolivu R.D."/>
            <person name="Hernandez B."/>
            <person name="Javaid M."/>
            <person name="Jayaseelan J.C."/>
            <person name="Lee S."/>
            <person name="Li M."/>
            <person name="Ming W."/>
            <person name="Munidasa M."/>
            <person name="Muniz J."/>
            <person name="Nguyen L."/>
            <person name="Ongeri F."/>
            <person name="Osuji N."/>
            <person name="Pu L.-L."/>
            <person name="Puazo M."/>
            <person name="Qu C."/>
            <person name="Quiroz J."/>
            <person name="Raj R."/>
            <person name="Weissenberger G."/>
            <person name="Xin Y."/>
            <person name="Zou X."/>
            <person name="Han Y."/>
            <person name="Richards S."/>
            <person name="Worley K."/>
            <person name="Muzny D."/>
            <person name="Gibbs R."/>
        </authorList>
    </citation>
    <scope>NUCLEOTIDE SEQUENCE</scope>
    <source>
        <strain evidence="9">Sampled in the wild</strain>
    </source>
</reference>
<dbReference type="SUPFAM" id="SSF55315">
    <property type="entry name" value="L30e-like"/>
    <property type="match status" value="1"/>
</dbReference>
<feature type="domain" description="Ribosomal protein eL8/eL30/eS12/Gadd45" evidence="8">
    <location>
        <begin position="51"/>
        <end position="144"/>
    </location>
</feature>
<evidence type="ECO:0000256" key="5">
    <source>
        <dbReference type="ARBA" id="ARBA00023242"/>
    </source>
</evidence>
<dbReference type="OrthoDB" id="5364946at2759"/>
<evidence type="ECO:0000313" key="10">
    <source>
        <dbReference type="Proteomes" id="UP000792457"/>
    </source>
</evidence>
<evidence type="ECO:0000256" key="6">
    <source>
        <dbReference type="ARBA" id="ARBA00023274"/>
    </source>
</evidence>
<comment type="caution">
    <text evidence="9">The sequence shown here is derived from an EMBL/GenBank/DDBJ whole genome shotgun (WGS) entry which is preliminary data.</text>
</comment>
<dbReference type="AlphaFoldDB" id="A0A8K0JYQ0"/>
<evidence type="ECO:0000256" key="3">
    <source>
        <dbReference type="ARBA" id="ARBA00022517"/>
    </source>
</evidence>
<keyword evidence="6" id="KW-0687">Ribonucleoprotein</keyword>
<evidence type="ECO:0000256" key="4">
    <source>
        <dbReference type="ARBA" id="ARBA00022552"/>
    </source>
</evidence>
<keyword evidence="3" id="KW-0690">Ribosome biogenesis</keyword>
<evidence type="ECO:0000256" key="2">
    <source>
        <dbReference type="ARBA" id="ARBA00007337"/>
    </source>
</evidence>
<dbReference type="EMBL" id="KZ308195">
    <property type="protein sequence ID" value="KAG8224397.1"/>
    <property type="molecule type" value="Genomic_DNA"/>
</dbReference>
<gene>
    <name evidence="9" type="ORF">J437_LFUL004003</name>
</gene>
<sequence>MGKEKKSTSEVEENENHVDVKQEDVELSYEEKLKLVSVIAKPMASRKLAKKLYKLIKKSAKQKTFLRNGLKDVQTRIRKGETGIVILAGDVTPIDVVCHLPGVCEELSIPYIYTPSRQDIGTAMGVKRGSVTVMIRDHPEYKELFDECVDEINKVAVKYWTPEDYVLT</sequence>
<proteinExistence type="inferred from homology"/>
<evidence type="ECO:0000313" key="9">
    <source>
        <dbReference type="EMBL" id="KAG8224397.1"/>
    </source>
</evidence>
<evidence type="ECO:0000256" key="1">
    <source>
        <dbReference type="ARBA" id="ARBA00004604"/>
    </source>
</evidence>
<dbReference type="PRINTS" id="PR00881">
    <property type="entry name" value="L7ARS6FAMILY"/>
</dbReference>
<dbReference type="GO" id="GO:1990904">
    <property type="term" value="C:ribonucleoprotein complex"/>
    <property type="evidence" value="ECO:0007669"/>
    <property type="project" value="UniProtKB-KW"/>
</dbReference>
<dbReference type="InterPro" id="IPR050257">
    <property type="entry name" value="eL8/uL1-like"/>
</dbReference>
<comment type="similarity">
    <text evidence="2">Belongs to the eukaryotic ribosomal protein eL8 family.</text>
</comment>
<protein>
    <recommendedName>
        <fullName evidence="7">H/ACA snoRNP protein NHP2</fullName>
    </recommendedName>
</protein>
<keyword evidence="4" id="KW-0698">rRNA processing</keyword>
<dbReference type="InterPro" id="IPR018492">
    <property type="entry name" value="Ribosomal_eL8/Nhp2"/>
</dbReference>
<dbReference type="GO" id="GO:0006364">
    <property type="term" value="P:rRNA processing"/>
    <property type="evidence" value="ECO:0007669"/>
    <property type="project" value="UniProtKB-KW"/>
</dbReference>
<dbReference type="GO" id="GO:0003723">
    <property type="term" value="F:RNA binding"/>
    <property type="evidence" value="ECO:0007669"/>
    <property type="project" value="InterPro"/>
</dbReference>
<keyword evidence="10" id="KW-1185">Reference proteome</keyword>
<dbReference type="InterPro" id="IPR029064">
    <property type="entry name" value="Ribosomal_eL30-like_sf"/>
</dbReference>
<dbReference type="Gene3D" id="3.30.1330.30">
    <property type="match status" value="1"/>
</dbReference>
<evidence type="ECO:0000259" key="8">
    <source>
        <dbReference type="Pfam" id="PF01248"/>
    </source>
</evidence>
<organism evidence="9 10">
    <name type="scientific">Ladona fulva</name>
    <name type="common">Scarce chaser dragonfly</name>
    <name type="synonym">Libellula fulva</name>
    <dbReference type="NCBI Taxonomy" id="123851"/>
    <lineage>
        <taxon>Eukaryota</taxon>
        <taxon>Metazoa</taxon>
        <taxon>Ecdysozoa</taxon>
        <taxon>Arthropoda</taxon>
        <taxon>Hexapoda</taxon>
        <taxon>Insecta</taxon>
        <taxon>Pterygota</taxon>
        <taxon>Palaeoptera</taxon>
        <taxon>Odonata</taxon>
        <taxon>Epiprocta</taxon>
        <taxon>Anisoptera</taxon>
        <taxon>Libelluloidea</taxon>
        <taxon>Libellulidae</taxon>
        <taxon>Ladona</taxon>
    </lineage>
</organism>
<dbReference type="Pfam" id="PF01248">
    <property type="entry name" value="Ribosomal_L7Ae"/>
    <property type="match status" value="1"/>
</dbReference>
<evidence type="ECO:0000256" key="7">
    <source>
        <dbReference type="ARBA" id="ARBA00083355"/>
    </source>
</evidence>
<dbReference type="FunFam" id="3.30.1330.30:FF:000028">
    <property type="entry name" value="H/ACA ribonucleoprotein complex subunit 2-like protein"/>
    <property type="match status" value="1"/>
</dbReference>
<dbReference type="InterPro" id="IPR004038">
    <property type="entry name" value="Ribosomal_eL8/eL30/eS12/Gad45"/>
</dbReference>
<dbReference type="PANTHER" id="PTHR23105">
    <property type="entry name" value="RIBOSOMAL PROTEIN L7AE FAMILY MEMBER"/>
    <property type="match status" value="1"/>
</dbReference>
<keyword evidence="5" id="KW-0539">Nucleus</keyword>